<proteinExistence type="predicted"/>
<name>A0A0K1JNF3_9MICO</name>
<accession>A0A0K1JNF3</accession>
<reference evidence="6 7" key="1">
    <citation type="submission" date="2015-03" db="EMBL/GenBank/DDBJ databases">
        <title>Luteipulveratus halotolerans sp. nov., a novel actinobacterium (Dermacoccaceae) from Sarawak, Malaysia.</title>
        <authorList>
            <person name="Juboi H."/>
            <person name="Basik A."/>
            <person name="Shamsul S.S."/>
            <person name="Arnold P."/>
            <person name="Schmitt E.K."/>
            <person name="Sanglier J.-J."/>
            <person name="Yeo T."/>
        </authorList>
    </citation>
    <scope>NUCLEOTIDE SEQUENCE [LARGE SCALE GENOMIC DNA]</scope>
    <source>
        <strain evidence="6 7">MN07-A0370</strain>
    </source>
</reference>
<dbReference type="PANTHER" id="PTHR43585:SF2">
    <property type="entry name" value="ATP-GRASP ENZYME FSQD"/>
    <property type="match status" value="1"/>
</dbReference>
<dbReference type="InterPro" id="IPR011761">
    <property type="entry name" value="ATP-grasp"/>
</dbReference>
<dbReference type="SUPFAM" id="SSF56059">
    <property type="entry name" value="Glutathione synthetase ATP-binding domain-like"/>
    <property type="match status" value="1"/>
</dbReference>
<dbReference type="Pfam" id="PF13535">
    <property type="entry name" value="ATP-grasp_4"/>
    <property type="match status" value="1"/>
</dbReference>
<feature type="domain" description="ATP-grasp" evidence="5">
    <location>
        <begin position="117"/>
        <end position="303"/>
    </location>
</feature>
<evidence type="ECO:0000256" key="1">
    <source>
        <dbReference type="ARBA" id="ARBA00022598"/>
    </source>
</evidence>
<dbReference type="Proteomes" id="UP000066480">
    <property type="component" value="Chromosome"/>
</dbReference>
<evidence type="ECO:0000256" key="2">
    <source>
        <dbReference type="ARBA" id="ARBA00022741"/>
    </source>
</evidence>
<protein>
    <submittedName>
        <fullName evidence="6">Siderophore biosynthesis protein</fullName>
    </submittedName>
</protein>
<dbReference type="RefSeq" id="WP_052595817.1">
    <property type="nucleotide sequence ID" value="NZ_CP011112.1"/>
</dbReference>
<keyword evidence="1" id="KW-0436">Ligase</keyword>
<evidence type="ECO:0000313" key="7">
    <source>
        <dbReference type="Proteomes" id="UP000066480"/>
    </source>
</evidence>
<keyword evidence="7" id="KW-1185">Reference proteome</keyword>
<dbReference type="GO" id="GO:0046872">
    <property type="term" value="F:metal ion binding"/>
    <property type="evidence" value="ECO:0007669"/>
    <property type="project" value="InterPro"/>
</dbReference>
<dbReference type="GO" id="GO:0005524">
    <property type="term" value="F:ATP binding"/>
    <property type="evidence" value="ECO:0007669"/>
    <property type="project" value="UniProtKB-UniRule"/>
</dbReference>
<evidence type="ECO:0000313" key="6">
    <source>
        <dbReference type="EMBL" id="AKU18237.1"/>
    </source>
</evidence>
<dbReference type="InterPro" id="IPR052032">
    <property type="entry name" value="ATP-dep_AA_Ligase"/>
</dbReference>
<dbReference type="GO" id="GO:0016874">
    <property type="term" value="F:ligase activity"/>
    <property type="evidence" value="ECO:0007669"/>
    <property type="project" value="UniProtKB-KW"/>
</dbReference>
<keyword evidence="3 4" id="KW-0067">ATP-binding</keyword>
<dbReference type="PROSITE" id="PS50975">
    <property type="entry name" value="ATP_GRASP"/>
    <property type="match status" value="1"/>
</dbReference>
<gene>
    <name evidence="6" type="ORF">VV02_24250</name>
</gene>
<evidence type="ECO:0000256" key="3">
    <source>
        <dbReference type="ARBA" id="ARBA00022840"/>
    </source>
</evidence>
<dbReference type="STRING" id="571913.VV02_24250"/>
<sequence>MSAQIAVLATTPTDSNTEGFLPAAVRRGAQVILLTAYPEVHRAAYAGTPLAEHVTVVECRVEDHREALTALAGQRVAAVFSGSDHLQMQTALVADFLGLPGKDWRVAWRVKNKALMREHLAAAGVDKVWSLQLRPDDPIPLSPMPFPVVVKPREGVASEDVELCSDERALATCVSSIRRRRPGAVLVVEEFLPGELRTLETLGDGERRHVLGGFCTELGKLPYFIEERMHFDPAPDPEVVAQVLTALDALGVGFGICHTEFVVHEGRARLIEVNYRAIGDQCDLMLPDLIDVPIFDLALGVHCGEALPEALPTRTDGRARLEYLCARRSGTLVRAPGSVDRVEDGVTLAYRPLRELGVTANVTMTNRDFLGVVRARGLDQARVDAVVAGFVADNEWRIA</sequence>
<dbReference type="PATRIC" id="fig|571913.6.peg.4915"/>
<dbReference type="AlphaFoldDB" id="A0A0K1JNF3"/>
<dbReference type="KEGG" id="lmoi:VV02_24250"/>
<keyword evidence="2 4" id="KW-0547">Nucleotide-binding</keyword>
<evidence type="ECO:0000259" key="5">
    <source>
        <dbReference type="PROSITE" id="PS50975"/>
    </source>
</evidence>
<dbReference type="PANTHER" id="PTHR43585">
    <property type="entry name" value="FUMIPYRROLE BIOSYNTHESIS PROTEIN C"/>
    <property type="match status" value="1"/>
</dbReference>
<evidence type="ECO:0000256" key="4">
    <source>
        <dbReference type="PROSITE-ProRule" id="PRU00409"/>
    </source>
</evidence>
<dbReference type="OrthoDB" id="24041at2"/>
<dbReference type="Gene3D" id="3.30.470.20">
    <property type="entry name" value="ATP-grasp fold, B domain"/>
    <property type="match status" value="1"/>
</dbReference>
<dbReference type="EMBL" id="CP011112">
    <property type="protein sequence ID" value="AKU18237.1"/>
    <property type="molecule type" value="Genomic_DNA"/>
</dbReference>
<organism evidence="6 7">
    <name type="scientific">Luteipulveratus mongoliensis</name>
    <dbReference type="NCBI Taxonomy" id="571913"/>
    <lineage>
        <taxon>Bacteria</taxon>
        <taxon>Bacillati</taxon>
        <taxon>Actinomycetota</taxon>
        <taxon>Actinomycetes</taxon>
        <taxon>Micrococcales</taxon>
        <taxon>Dermacoccaceae</taxon>
        <taxon>Luteipulveratus</taxon>
    </lineage>
</organism>